<proteinExistence type="predicted"/>
<gene>
    <name evidence="1" type="ORF">ENJ65_02230</name>
</gene>
<protein>
    <recommendedName>
        <fullName evidence="2">Phage tail protein</fullName>
    </recommendedName>
</protein>
<dbReference type="AlphaFoldDB" id="A0A832N320"/>
<name>A0A832N320_9GAMM</name>
<organism evidence="1">
    <name type="scientific">Candidatus Tenderia electrophaga</name>
    <dbReference type="NCBI Taxonomy" id="1748243"/>
    <lineage>
        <taxon>Bacteria</taxon>
        <taxon>Pseudomonadati</taxon>
        <taxon>Pseudomonadota</taxon>
        <taxon>Gammaproteobacteria</taxon>
        <taxon>Candidatus Tenderiales</taxon>
        <taxon>Candidatus Tenderiaceae</taxon>
        <taxon>Candidatus Tenderia</taxon>
    </lineage>
</organism>
<comment type="caution">
    <text evidence="1">The sequence shown here is derived from an EMBL/GenBank/DDBJ whole genome shotgun (WGS) entry which is preliminary data.</text>
</comment>
<reference evidence="1" key="1">
    <citation type="journal article" date="2020" name="mSystems">
        <title>Genome- and Community-Level Interaction Insights into Carbon Utilization and Element Cycling Functions of Hydrothermarchaeota in Hydrothermal Sediment.</title>
        <authorList>
            <person name="Zhou Z."/>
            <person name="Liu Y."/>
            <person name="Xu W."/>
            <person name="Pan J."/>
            <person name="Luo Z.H."/>
            <person name="Li M."/>
        </authorList>
    </citation>
    <scope>NUCLEOTIDE SEQUENCE [LARGE SCALE GENOMIC DNA]</scope>
    <source>
        <strain evidence="1">HyVt-505</strain>
    </source>
</reference>
<evidence type="ECO:0008006" key="2">
    <source>
        <dbReference type="Google" id="ProtNLM"/>
    </source>
</evidence>
<accession>A0A832N320</accession>
<evidence type="ECO:0000313" key="1">
    <source>
        <dbReference type="EMBL" id="HHJ80430.1"/>
    </source>
</evidence>
<dbReference type="Proteomes" id="UP000885832">
    <property type="component" value="Unassembled WGS sequence"/>
</dbReference>
<dbReference type="EMBL" id="DRNF01000141">
    <property type="protein sequence ID" value="HHJ80430.1"/>
    <property type="molecule type" value="Genomic_DNA"/>
</dbReference>
<sequence length="493" mass="53061">MTTLSDLLKRPDMEKVLLVEIDPDGNPIYLSDTAYFTEPTDNPADQPYYPVIATGGVPRLKRSIQEVWGGRSVATWGPLVLATDTVDGVDLSTASIRDKRMQVLLTGPRGTIARADAATVLDGIVGQRNGNPDEGITIELLDRQAQFNDIELPASFYDGTETASFPAANIGKPKPLCLGKCRNITPVLIDAANLVYQVNDGAINDVLATYDNGIALTKVAGTPAAGEFSVDTATGTITLGSSPSQLTADVEGMMDGATWLSSTTQIIDWLARTYGGVAALDIDITGLPADTVGLYINSSQKLADAITTFMKGVLGWWGFSRQNKLRARLFEAPVAGGEVFDETRQLSDIKWKEEPDLIWAVPVRYAPNWTRINQPAAAVSLDYAAWLAGDGYESRIEDSTISAAYPWAVVSRRLDTLFDSQAAAQTVANRALALFGTPRKRTTITVPFIDPPLELGASITLSDAGVVNGDHLVTSIVDRWDGEIPLVELEVWG</sequence>